<evidence type="ECO:0000259" key="13">
    <source>
        <dbReference type="PROSITE" id="PS51695"/>
    </source>
</evidence>
<reference evidence="14 15" key="1">
    <citation type="submission" date="2016-03" db="EMBL/GenBank/DDBJ databases">
        <authorList>
            <person name="Ploux O."/>
        </authorList>
    </citation>
    <scope>NUCLEOTIDE SEQUENCE [LARGE SCALE GENOMIC DNA]</scope>
    <source>
        <strain evidence="14 15">URUG2</strain>
    </source>
</reference>
<evidence type="ECO:0000256" key="12">
    <source>
        <dbReference type="SAM" id="SignalP"/>
    </source>
</evidence>
<keyword evidence="7 11" id="KW-0378">Hydrolase</keyword>
<evidence type="ECO:0000256" key="11">
    <source>
        <dbReference type="PROSITE-ProRule" id="PRU01032"/>
    </source>
</evidence>
<evidence type="ECO:0000256" key="6">
    <source>
        <dbReference type="ARBA" id="ARBA00022723"/>
    </source>
</evidence>
<dbReference type="InterPro" id="IPR050819">
    <property type="entry name" value="Tripeptidyl-peptidase_I"/>
</dbReference>
<evidence type="ECO:0000256" key="7">
    <source>
        <dbReference type="ARBA" id="ARBA00022801"/>
    </source>
</evidence>
<name>A0A2D3VCM7_9PEZI</name>
<dbReference type="PANTHER" id="PTHR14218">
    <property type="entry name" value="PROTEASE S8 TRIPEPTIDYL PEPTIDASE I CLN2"/>
    <property type="match status" value="1"/>
</dbReference>
<dbReference type="EC" id="3.4.14.10" evidence="4"/>
<dbReference type="GO" id="GO:0046872">
    <property type="term" value="F:metal ion binding"/>
    <property type="evidence" value="ECO:0007669"/>
    <property type="project" value="UniProtKB-UniRule"/>
</dbReference>
<feature type="binding site" evidence="11">
    <location>
        <position position="609"/>
    </location>
    <ligand>
        <name>Ca(2+)</name>
        <dbReference type="ChEBI" id="CHEBI:29108"/>
    </ligand>
</feature>
<evidence type="ECO:0000256" key="3">
    <source>
        <dbReference type="ARBA" id="ARBA00004239"/>
    </source>
</evidence>
<protein>
    <recommendedName>
        <fullName evidence="4">tripeptidyl-peptidase II</fullName>
        <ecNumber evidence="4">3.4.14.10</ecNumber>
    </recommendedName>
</protein>
<evidence type="ECO:0000256" key="9">
    <source>
        <dbReference type="ARBA" id="ARBA00022837"/>
    </source>
</evidence>
<feature type="domain" description="Peptidase S53" evidence="13">
    <location>
        <begin position="231"/>
        <end position="649"/>
    </location>
</feature>
<dbReference type="GO" id="GO:0008240">
    <property type="term" value="F:tripeptidyl-peptidase activity"/>
    <property type="evidence" value="ECO:0007669"/>
    <property type="project" value="UniProtKB-EC"/>
</dbReference>
<accession>A0A2D3VCM7</accession>
<dbReference type="GO" id="GO:0006508">
    <property type="term" value="P:proteolysis"/>
    <property type="evidence" value="ECO:0007669"/>
    <property type="project" value="UniProtKB-KW"/>
</dbReference>
<keyword evidence="10" id="KW-0865">Zymogen</keyword>
<feature type="binding site" evidence="11">
    <location>
        <position position="627"/>
    </location>
    <ligand>
        <name>Ca(2+)</name>
        <dbReference type="ChEBI" id="CHEBI:29108"/>
    </ligand>
</feature>
<evidence type="ECO:0000256" key="10">
    <source>
        <dbReference type="ARBA" id="ARBA00023145"/>
    </source>
</evidence>
<keyword evidence="15" id="KW-1185">Reference proteome</keyword>
<dbReference type="Pfam" id="PF09286">
    <property type="entry name" value="Pro-kuma_activ"/>
    <property type="match status" value="1"/>
</dbReference>
<dbReference type="GO" id="GO:0005576">
    <property type="term" value="C:extracellular region"/>
    <property type="evidence" value="ECO:0007669"/>
    <property type="project" value="UniProtKB-SubCell"/>
</dbReference>
<evidence type="ECO:0000256" key="1">
    <source>
        <dbReference type="ARBA" id="ARBA00001910"/>
    </source>
</evidence>
<sequence length="649" mass="69949">MRFSSITALVALATAAIAAPTNTERHVLHERRSVSENWVKGDRVHSQVKLPMRIGLTQNNLHRGHDMLLEVSDPESESYGKYYSAEEVHDLFAPSKDSVDAVRSWLHKAGIEAERISQSVNKQWMQLDLSASEAESLLQTKYHFFEHAPTGKTTIGCDEYHVHQDVKRHIDYITPGIKLHATRSPAPASGELEKRTFGYGKTGSLPPLLKDLPDTIQNLLALPLLQLCDIAITPECINAMYNITKATSAQPGNELGIFEDLGDYYSQTDLDLFYLTLQQRIPIGTGPTLKGIDGGKAPVNVAQAGPESDLDFQIAYPLIYPQKTVLFQTDDAVYEANYTYEGFLNNFLDAIDGSYCTYSAFGETGNSPLDPSYPNPAPGGYKGQLQCGVYKPTNVISISYGGQEADLPASYQQRQCSEFMKLGMQGISILVASGDSGVAGPAGDNSDNGCLNGGKVFSPDFPASCPYLTTVGATVLTGNVKKDEERAVQRFPSGGGFSNIYPIPSYQSAAVANYFATSPPPYPSYSGSSYGNGVYNRTGRGYPDVSAVGDNIVIFNKGAPTLIGGTSASAPAFAAILTRINDERLKAGKSTIGFVNPTLYKNPQVLHDITVGSNPGCGTDGFAVSKGWDPVTGLGTPNYPAMLKLFMSQ</sequence>
<feature type="active site" description="Charge relay system" evidence="11">
    <location>
        <position position="307"/>
    </location>
</feature>
<keyword evidence="6 11" id="KW-0479">Metal-binding</keyword>
<feature type="binding site" evidence="11">
    <location>
        <position position="629"/>
    </location>
    <ligand>
        <name>Ca(2+)</name>
        <dbReference type="ChEBI" id="CHEBI:29108"/>
    </ligand>
</feature>
<dbReference type="PANTHER" id="PTHR14218:SF19">
    <property type="entry name" value="SERINE PROTEASE AORO, PUTATIVE (AFU_ORTHOLOGUE AFUA_6G10250)-RELATED"/>
    <property type="match status" value="1"/>
</dbReference>
<feature type="binding site" evidence="11">
    <location>
        <position position="608"/>
    </location>
    <ligand>
        <name>Ca(2+)</name>
        <dbReference type="ChEBI" id="CHEBI:29108"/>
    </ligand>
</feature>
<dbReference type="InterPro" id="IPR000209">
    <property type="entry name" value="Peptidase_S8/S53_dom"/>
</dbReference>
<organism evidence="14 15">
    <name type="scientific">Ramularia collo-cygni</name>
    <dbReference type="NCBI Taxonomy" id="112498"/>
    <lineage>
        <taxon>Eukaryota</taxon>
        <taxon>Fungi</taxon>
        <taxon>Dikarya</taxon>
        <taxon>Ascomycota</taxon>
        <taxon>Pezizomycotina</taxon>
        <taxon>Dothideomycetes</taxon>
        <taxon>Dothideomycetidae</taxon>
        <taxon>Mycosphaerellales</taxon>
        <taxon>Mycosphaerellaceae</taxon>
        <taxon>Ramularia</taxon>
    </lineage>
</organism>
<dbReference type="CDD" id="cd04056">
    <property type="entry name" value="Peptidases_S53"/>
    <property type="match status" value="1"/>
</dbReference>
<dbReference type="OrthoDB" id="409122at2759"/>
<dbReference type="GO" id="GO:0004252">
    <property type="term" value="F:serine-type endopeptidase activity"/>
    <property type="evidence" value="ECO:0007669"/>
    <property type="project" value="UniProtKB-UniRule"/>
</dbReference>
<keyword evidence="12" id="KW-0732">Signal</keyword>
<comment type="subcellular location">
    <subcellularLocation>
        <location evidence="3">Secreted</location>
        <location evidence="3">Extracellular space</location>
    </subcellularLocation>
</comment>
<keyword evidence="9 11" id="KW-0106">Calcium</keyword>
<dbReference type="CDD" id="cd11377">
    <property type="entry name" value="Pro-peptidase_S53"/>
    <property type="match status" value="1"/>
</dbReference>
<feature type="chain" id="PRO_5013864528" description="tripeptidyl-peptidase II" evidence="12">
    <location>
        <begin position="19"/>
        <end position="649"/>
    </location>
</feature>
<evidence type="ECO:0000256" key="4">
    <source>
        <dbReference type="ARBA" id="ARBA00012462"/>
    </source>
</evidence>
<dbReference type="GeneID" id="35600393"/>
<feature type="active site" description="Charge relay system" evidence="11">
    <location>
        <position position="567"/>
    </location>
</feature>
<comment type="catalytic activity">
    <reaction evidence="1">
        <text>Release of an N-terminal tripeptide from a polypeptide.</text>
        <dbReference type="EC" id="3.4.14.10"/>
    </reaction>
</comment>
<gene>
    <name evidence="14" type="ORF">RCC_05227</name>
</gene>
<dbReference type="SUPFAM" id="SSF52743">
    <property type="entry name" value="Subtilisin-like"/>
    <property type="match status" value="1"/>
</dbReference>
<dbReference type="PROSITE" id="PS51695">
    <property type="entry name" value="SEDOLISIN"/>
    <property type="match status" value="1"/>
</dbReference>
<evidence type="ECO:0000313" key="14">
    <source>
        <dbReference type="EMBL" id="CZT19379.1"/>
    </source>
</evidence>
<dbReference type="STRING" id="112498.A0A2D3VCM7"/>
<keyword evidence="8 11" id="KW-0720">Serine protease</keyword>
<evidence type="ECO:0000256" key="8">
    <source>
        <dbReference type="ARBA" id="ARBA00022825"/>
    </source>
</evidence>
<evidence type="ECO:0000256" key="2">
    <source>
        <dbReference type="ARBA" id="ARBA00002451"/>
    </source>
</evidence>
<dbReference type="Proteomes" id="UP000225277">
    <property type="component" value="Unassembled WGS sequence"/>
</dbReference>
<dbReference type="InterPro" id="IPR015366">
    <property type="entry name" value="S53_propep"/>
</dbReference>
<dbReference type="InterPro" id="IPR036852">
    <property type="entry name" value="Peptidase_S8/S53_dom_sf"/>
</dbReference>
<comment type="function">
    <text evidence="2">Secreted tripeptidyl-peptidase which degrades proteins at acidic pHs and is involved in virulence.</text>
</comment>
<dbReference type="Gene3D" id="3.40.50.200">
    <property type="entry name" value="Peptidase S8/S53 domain"/>
    <property type="match status" value="1"/>
</dbReference>
<dbReference type="EMBL" id="FJUY01000007">
    <property type="protein sequence ID" value="CZT19379.1"/>
    <property type="molecule type" value="Genomic_DNA"/>
</dbReference>
<keyword evidence="5 11" id="KW-0645">Protease</keyword>
<dbReference type="AlphaFoldDB" id="A0A2D3VCM7"/>
<dbReference type="Pfam" id="PF00082">
    <property type="entry name" value="Peptidase_S8"/>
    <property type="match status" value="1"/>
</dbReference>
<feature type="active site" description="Charge relay system" evidence="11">
    <location>
        <position position="311"/>
    </location>
</feature>
<evidence type="ECO:0000313" key="15">
    <source>
        <dbReference type="Proteomes" id="UP000225277"/>
    </source>
</evidence>
<comment type="cofactor">
    <cofactor evidence="11">
        <name>Ca(2+)</name>
        <dbReference type="ChEBI" id="CHEBI:29108"/>
    </cofactor>
    <text evidence="11">Binds 1 Ca(2+) ion per subunit.</text>
</comment>
<feature type="signal peptide" evidence="12">
    <location>
        <begin position="1"/>
        <end position="18"/>
    </location>
</feature>
<dbReference type="InterPro" id="IPR030400">
    <property type="entry name" value="Sedolisin_dom"/>
</dbReference>
<dbReference type="SMART" id="SM00944">
    <property type="entry name" value="Pro-kuma_activ"/>
    <property type="match status" value="1"/>
</dbReference>
<evidence type="ECO:0000256" key="5">
    <source>
        <dbReference type="ARBA" id="ARBA00022670"/>
    </source>
</evidence>
<proteinExistence type="predicted"/>
<dbReference type="SUPFAM" id="SSF54897">
    <property type="entry name" value="Protease propeptides/inhibitors"/>
    <property type="match status" value="1"/>
</dbReference>
<dbReference type="RefSeq" id="XP_023626269.1">
    <property type="nucleotide sequence ID" value="XM_023770501.1"/>
</dbReference>